<dbReference type="EMBL" id="PIPU01000001">
    <property type="protein sequence ID" value="RUO49270.1"/>
    <property type="molecule type" value="Genomic_DNA"/>
</dbReference>
<dbReference type="Pfam" id="PF00004">
    <property type="entry name" value="AAA"/>
    <property type="match status" value="1"/>
</dbReference>
<dbReference type="InterPro" id="IPR003593">
    <property type="entry name" value="AAA+_ATPase"/>
</dbReference>
<proteinExistence type="inferred from homology"/>
<accession>A0A432XKP6</accession>
<dbReference type="InterPro" id="IPR003959">
    <property type="entry name" value="ATPase_AAA_core"/>
</dbReference>
<dbReference type="Gene3D" id="1.20.58.760">
    <property type="entry name" value="Peptidase M41"/>
    <property type="match status" value="1"/>
</dbReference>
<evidence type="ECO:0000256" key="1">
    <source>
        <dbReference type="ARBA" id="ARBA00022741"/>
    </source>
</evidence>
<protein>
    <recommendedName>
        <fullName evidence="5">AAA+ ATPase domain-containing protein</fullName>
    </recommendedName>
</protein>
<evidence type="ECO:0000256" key="4">
    <source>
        <dbReference type="RuleBase" id="RU003651"/>
    </source>
</evidence>
<feature type="domain" description="AAA+ ATPase" evidence="5">
    <location>
        <begin position="701"/>
        <end position="839"/>
    </location>
</feature>
<comment type="similarity">
    <text evidence="4">Belongs to the AAA ATPase family.</text>
</comment>
<dbReference type="Gene3D" id="1.10.8.60">
    <property type="match status" value="1"/>
</dbReference>
<gene>
    <name evidence="6" type="ORF">CWE24_01830</name>
</gene>
<dbReference type="Pfam" id="PF01434">
    <property type="entry name" value="Peptidase_M41"/>
    <property type="match status" value="1"/>
</dbReference>
<evidence type="ECO:0000313" key="7">
    <source>
        <dbReference type="Proteomes" id="UP000286985"/>
    </source>
</evidence>
<dbReference type="GO" id="GO:0005524">
    <property type="term" value="F:ATP binding"/>
    <property type="evidence" value="ECO:0007669"/>
    <property type="project" value="UniProtKB-KW"/>
</dbReference>
<evidence type="ECO:0000256" key="2">
    <source>
        <dbReference type="ARBA" id="ARBA00022840"/>
    </source>
</evidence>
<keyword evidence="1 4" id="KW-0547">Nucleotide-binding</keyword>
<dbReference type="PANTHER" id="PTHR23076:SF97">
    <property type="entry name" value="ATP-DEPENDENT ZINC METALLOPROTEASE YME1L1"/>
    <property type="match status" value="1"/>
</dbReference>
<evidence type="ECO:0000313" key="6">
    <source>
        <dbReference type="EMBL" id="RUO49270.1"/>
    </source>
</evidence>
<dbReference type="PROSITE" id="PS00674">
    <property type="entry name" value="AAA"/>
    <property type="match status" value="1"/>
</dbReference>
<dbReference type="InterPro" id="IPR037219">
    <property type="entry name" value="Peptidase_M41-like"/>
</dbReference>
<dbReference type="InterPro" id="IPR027417">
    <property type="entry name" value="P-loop_NTPase"/>
</dbReference>
<dbReference type="AlphaFoldDB" id="A0A432XKP6"/>
<dbReference type="Proteomes" id="UP000286985">
    <property type="component" value="Unassembled WGS sequence"/>
</dbReference>
<feature type="domain" description="AAA+ ATPase" evidence="5">
    <location>
        <begin position="220"/>
        <end position="368"/>
    </location>
</feature>
<keyword evidence="3" id="KW-0175">Coiled coil</keyword>
<keyword evidence="2 4" id="KW-0067">ATP-binding</keyword>
<organism evidence="6 7">
    <name type="scientific">Pseudidiomarina donghaiensis</name>
    <dbReference type="NCBI Taxonomy" id="519452"/>
    <lineage>
        <taxon>Bacteria</taxon>
        <taxon>Pseudomonadati</taxon>
        <taxon>Pseudomonadota</taxon>
        <taxon>Gammaproteobacteria</taxon>
        <taxon>Alteromonadales</taxon>
        <taxon>Idiomarinaceae</taxon>
        <taxon>Pseudidiomarina</taxon>
    </lineage>
</organism>
<dbReference type="SMART" id="SM00382">
    <property type="entry name" value="AAA"/>
    <property type="match status" value="2"/>
</dbReference>
<dbReference type="GO" id="GO:0006508">
    <property type="term" value="P:proteolysis"/>
    <property type="evidence" value="ECO:0007669"/>
    <property type="project" value="InterPro"/>
</dbReference>
<evidence type="ECO:0000256" key="3">
    <source>
        <dbReference type="ARBA" id="ARBA00023054"/>
    </source>
</evidence>
<dbReference type="SUPFAM" id="SSF140990">
    <property type="entry name" value="FtsH protease domain-like"/>
    <property type="match status" value="1"/>
</dbReference>
<dbReference type="RefSeq" id="WP_092837091.1">
    <property type="nucleotide sequence ID" value="NZ_FPCF01000001.1"/>
</dbReference>
<dbReference type="InterPro" id="IPR001270">
    <property type="entry name" value="ClpA/B"/>
</dbReference>
<dbReference type="PANTHER" id="PTHR23076">
    <property type="entry name" value="METALLOPROTEASE M41 FTSH"/>
    <property type="match status" value="1"/>
</dbReference>
<dbReference type="FunFam" id="3.40.50.300:FF:001025">
    <property type="entry name" value="ATPase family, AAA domain-containing 2B"/>
    <property type="match status" value="1"/>
</dbReference>
<dbReference type="OrthoDB" id="9809379at2"/>
<evidence type="ECO:0000259" key="5">
    <source>
        <dbReference type="SMART" id="SM00382"/>
    </source>
</evidence>
<keyword evidence="7" id="KW-1185">Reference proteome</keyword>
<dbReference type="InterPro" id="IPR003960">
    <property type="entry name" value="ATPase_AAA_CS"/>
</dbReference>
<dbReference type="GO" id="GO:0004222">
    <property type="term" value="F:metalloendopeptidase activity"/>
    <property type="evidence" value="ECO:0007669"/>
    <property type="project" value="InterPro"/>
</dbReference>
<dbReference type="CDD" id="cd19481">
    <property type="entry name" value="RecA-like_protease"/>
    <property type="match status" value="1"/>
</dbReference>
<dbReference type="Pfam" id="PF07724">
    <property type="entry name" value="AAA_2"/>
    <property type="match status" value="1"/>
</dbReference>
<name>A0A432XKP6_9GAMM</name>
<dbReference type="STRING" id="519452.SAMN04488139_0501"/>
<dbReference type="GO" id="GO:0016887">
    <property type="term" value="F:ATP hydrolysis activity"/>
    <property type="evidence" value="ECO:0007669"/>
    <property type="project" value="InterPro"/>
</dbReference>
<dbReference type="Gene3D" id="3.40.50.300">
    <property type="entry name" value="P-loop containing nucleotide triphosphate hydrolases"/>
    <property type="match status" value="2"/>
</dbReference>
<comment type="caution">
    <text evidence="6">The sequence shown here is derived from an EMBL/GenBank/DDBJ whole genome shotgun (WGS) entry which is preliminary data.</text>
</comment>
<reference evidence="7" key="1">
    <citation type="journal article" date="2018" name="Front. Microbiol.">
        <title>Genome-Based Analysis Reveals the Taxonomy and Diversity of the Family Idiomarinaceae.</title>
        <authorList>
            <person name="Liu Y."/>
            <person name="Lai Q."/>
            <person name="Shao Z."/>
        </authorList>
    </citation>
    <scope>NUCLEOTIDE SEQUENCE [LARGE SCALE GENOMIC DNA]</scope>
    <source>
        <strain evidence="7">908033</strain>
    </source>
</reference>
<dbReference type="SUPFAM" id="SSF52540">
    <property type="entry name" value="P-loop containing nucleoside triphosphate hydrolases"/>
    <property type="match status" value="2"/>
</dbReference>
<dbReference type="InterPro" id="IPR000642">
    <property type="entry name" value="Peptidase_M41"/>
</dbReference>
<dbReference type="PRINTS" id="PR00300">
    <property type="entry name" value="CLPPROTEASEA"/>
</dbReference>
<dbReference type="GO" id="GO:0004176">
    <property type="term" value="F:ATP-dependent peptidase activity"/>
    <property type="evidence" value="ECO:0007669"/>
    <property type="project" value="InterPro"/>
</dbReference>
<sequence length="1105" mass="122121">MEASLKTIPIPHTPLGREFEKNLIYTNVIDATAEVAKVGKDEMSTGPVCEKQILSALYSTYPLLHMVGKQLGRTAESVVFPEPVYALRKLFEQHIPLRTTDNKGTKHWYGQAAAMGHEVVKSWHGFWQFNEQYQRVLMPDNSATTDEQFATLLVDIFKTSDAELWQEFVRRNPPLNLGMMRSHCAAIEARLKQRVKGQPEAIRAIVDSEMKALSRSSHKLRDIFTFAGPSGVGKTELAKTYAEALSAVNGSGFVFRVFNMEQYADEKAHMHLFGAGSSFTDANLGELTKHAEAYPRTVYLFDEIEKAHHTVIQSLLTLLDTGSALDATTLEEANFSQSVVIFTTNLGQREFSRSQGMGDLDIFDVLQNARSPKSPEAALTPELVNRLRAGTAVRFYPLHAQALLAVAQNSTEAYHHMSSGQLGYEFGENFAALAMLSGLPAPVPRAIMRNIDGAITRAQQQLFSQIDDAKLATIQRLHIDADASIFALTHQQRGLAYVGHNSGIYKSLQQLVPHQDVVKLNPAQSQDDLYQVAALPLVVLDGDAYSDDDLTQFIIKLRSQDSQVGIVVLCTASQLNHACVIDHSWMAVEHDQLPLQLPALKQLIHVANTMHSAQLKQLALDYQLELQSVDKGTARFMACEPKFKPIISASRALRGVPGLMTRRPSTRLADVIGLHRAKDELQRVLRWLENPNLLRRHNLPMPTGILLLGPPGTGKTMLARAVAGEADLPFISLNIGEMLSKYVNGTSENIQKAFEAARDIAPCIMFIDEIDALAGKRTDGDNSSSQNAAVNTLLTQLDGLQKTGEPIFVIAATNRAETLDPAVTRSGRLDRPILCDIPNRADRAAFVQFYMRKYKLQFSQADIDEFATLTMGMSGADLEQVFVTALYNLVNALPSSGEATQQVDAAAIREAISYIRFGAPTTGSPQSDDSKRQTAAHEAGHLLAQKLLLPEQRIAIATIESRNRALGFVATQRDENAGPQTFDEIKAQLVMLMAGREAESLLFGHAGMNSGASSDLQQATRIAMYAICALGLDDEFGQVSYGENFSQLASPQERELASARVRFWIEEARDAARSLLQQHREKLEFITDELYRKESVYEAEINSWF</sequence>